<dbReference type="InterPro" id="IPR013083">
    <property type="entry name" value="Znf_RING/FYVE/PHD"/>
</dbReference>
<keyword evidence="8" id="KW-0833">Ubl conjugation pathway</keyword>
<evidence type="ECO:0000256" key="5">
    <source>
        <dbReference type="ARBA" id="ARBA00022692"/>
    </source>
</evidence>
<keyword evidence="13 15" id="KW-0472">Membrane</keyword>
<gene>
    <name evidence="17" type="ORF">TBRA_LOCUS9421</name>
</gene>
<evidence type="ECO:0000256" key="13">
    <source>
        <dbReference type="ARBA" id="ARBA00023136"/>
    </source>
</evidence>
<dbReference type="SUPFAM" id="SSF57850">
    <property type="entry name" value="RING/U-box"/>
    <property type="match status" value="1"/>
</dbReference>
<keyword evidence="6" id="KW-0479">Metal-binding</keyword>
<proteinExistence type="predicted"/>
<dbReference type="Gene3D" id="3.30.40.10">
    <property type="entry name" value="Zinc/RING finger domain, C3HC4 (zinc finger)"/>
    <property type="match status" value="1"/>
</dbReference>
<evidence type="ECO:0000256" key="12">
    <source>
        <dbReference type="ARBA" id="ARBA00023128"/>
    </source>
</evidence>
<dbReference type="OrthoDB" id="66726at2759"/>
<evidence type="ECO:0000256" key="9">
    <source>
        <dbReference type="ARBA" id="ARBA00022787"/>
    </source>
</evidence>
<evidence type="ECO:0000256" key="7">
    <source>
        <dbReference type="ARBA" id="ARBA00022771"/>
    </source>
</evidence>
<dbReference type="InterPro" id="IPR022170">
    <property type="entry name" value="MUL1-like"/>
</dbReference>
<organism evidence="17 18">
    <name type="scientific">Trichogramma brassicae</name>
    <dbReference type="NCBI Taxonomy" id="86971"/>
    <lineage>
        <taxon>Eukaryota</taxon>
        <taxon>Metazoa</taxon>
        <taxon>Ecdysozoa</taxon>
        <taxon>Arthropoda</taxon>
        <taxon>Hexapoda</taxon>
        <taxon>Insecta</taxon>
        <taxon>Pterygota</taxon>
        <taxon>Neoptera</taxon>
        <taxon>Endopterygota</taxon>
        <taxon>Hymenoptera</taxon>
        <taxon>Apocrita</taxon>
        <taxon>Proctotrupomorpha</taxon>
        <taxon>Chalcidoidea</taxon>
        <taxon>Trichogrammatidae</taxon>
        <taxon>Trichogramma</taxon>
    </lineage>
</organism>
<evidence type="ECO:0000256" key="10">
    <source>
        <dbReference type="ARBA" id="ARBA00022833"/>
    </source>
</evidence>
<dbReference type="Proteomes" id="UP000479190">
    <property type="component" value="Unassembled WGS sequence"/>
</dbReference>
<evidence type="ECO:0000313" key="17">
    <source>
        <dbReference type="EMBL" id="CAB0037599.1"/>
    </source>
</evidence>
<dbReference type="PANTHER" id="PTHR12183:SF32">
    <property type="entry name" value="MITOCHONDRIAL E3 UBIQUITIN PROTEIN LIGASE 1"/>
    <property type="match status" value="1"/>
</dbReference>
<evidence type="ECO:0000256" key="8">
    <source>
        <dbReference type="ARBA" id="ARBA00022786"/>
    </source>
</evidence>
<keyword evidence="18" id="KW-1185">Reference proteome</keyword>
<evidence type="ECO:0000256" key="6">
    <source>
        <dbReference type="ARBA" id="ARBA00022723"/>
    </source>
</evidence>
<evidence type="ECO:0000259" key="16">
    <source>
        <dbReference type="PROSITE" id="PS50089"/>
    </source>
</evidence>
<dbReference type="Pfam" id="PF13920">
    <property type="entry name" value="zf-C3HC4_3"/>
    <property type="match status" value="1"/>
</dbReference>
<evidence type="ECO:0000256" key="11">
    <source>
        <dbReference type="ARBA" id="ARBA00022989"/>
    </source>
</evidence>
<dbReference type="InterPro" id="IPR051652">
    <property type="entry name" value="MDM2_MDM4_MUL1"/>
</dbReference>
<name>A0A6H5IHG7_9HYME</name>
<accession>A0A6H5IHG7</accession>
<feature type="domain" description="RING-type" evidence="16">
    <location>
        <begin position="294"/>
        <end position="330"/>
    </location>
</feature>
<dbReference type="GO" id="GO:0005741">
    <property type="term" value="C:mitochondrial outer membrane"/>
    <property type="evidence" value="ECO:0007669"/>
    <property type="project" value="UniProtKB-SubCell"/>
</dbReference>
<keyword evidence="10" id="KW-0862">Zinc</keyword>
<feature type="transmembrane region" description="Helical" evidence="15">
    <location>
        <begin position="232"/>
        <end position="252"/>
    </location>
</feature>
<keyword evidence="12" id="KW-0496">Mitochondrion</keyword>
<evidence type="ECO:0000313" key="18">
    <source>
        <dbReference type="Proteomes" id="UP000479190"/>
    </source>
</evidence>
<keyword evidence="7 14" id="KW-0863">Zinc-finger</keyword>
<dbReference type="GO" id="GO:0016567">
    <property type="term" value="P:protein ubiquitination"/>
    <property type="evidence" value="ECO:0007669"/>
    <property type="project" value="InterPro"/>
</dbReference>
<evidence type="ECO:0000256" key="1">
    <source>
        <dbReference type="ARBA" id="ARBA00000900"/>
    </source>
</evidence>
<keyword evidence="4" id="KW-0808">Transferase</keyword>
<evidence type="ECO:0000256" key="15">
    <source>
        <dbReference type="SAM" id="Phobius"/>
    </source>
</evidence>
<dbReference type="AlphaFoldDB" id="A0A6H5IHG7"/>
<dbReference type="EMBL" id="CADCXV010000861">
    <property type="protein sequence ID" value="CAB0037599.1"/>
    <property type="molecule type" value="Genomic_DNA"/>
</dbReference>
<dbReference type="CDD" id="cd16649">
    <property type="entry name" value="mRING-HC-C3HC5_CGRF1-like"/>
    <property type="match status" value="1"/>
</dbReference>
<dbReference type="Pfam" id="PF12483">
    <property type="entry name" value="GIDE"/>
    <property type="match status" value="1"/>
</dbReference>
<evidence type="ECO:0000256" key="14">
    <source>
        <dbReference type="PROSITE-ProRule" id="PRU00175"/>
    </source>
</evidence>
<keyword evidence="11 15" id="KW-1133">Transmembrane helix</keyword>
<comment type="subcellular location">
    <subcellularLocation>
        <location evidence="2">Mitochondrion outer membrane</location>
        <topology evidence="2">Multi-pass membrane protein</topology>
    </subcellularLocation>
</comment>
<keyword evidence="5 15" id="KW-0812">Transmembrane</keyword>
<reference evidence="17 18" key="1">
    <citation type="submission" date="2020-02" db="EMBL/GenBank/DDBJ databases">
        <authorList>
            <person name="Ferguson B K."/>
        </authorList>
    </citation>
    <scope>NUCLEOTIDE SEQUENCE [LARGE SCALE GENOMIC DNA]</scope>
</reference>
<dbReference type="PANTHER" id="PTHR12183">
    <property type="entry name" value="MITOCHONDRIAL UBIQUITIN LIGASE ACTIVATOR OF NFKB 1"/>
    <property type="match status" value="1"/>
</dbReference>
<dbReference type="InterPro" id="IPR001841">
    <property type="entry name" value="Znf_RING"/>
</dbReference>
<evidence type="ECO:0000256" key="2">
    <source>
        <dbReference type="ARBA" id="ARBA00004374"/>
    </source>
</evidence>
<keyword evidence="9" id="KW-1000">Mitochondrion outer membrane</keyword>
<evidence type="ECO:0000256" key="3">
    <source>
        <dbReference type="ARBA" id="ARBA00012483"/>
    </source>
</evidence>
<evidence type="ECO:0000256" key="4">
    <source>
        <dbReference type="ARBA" id="ARBA00022679"/>
    </source>
</evidence>
<dbReference type="EC" id="2.3.2.27" evidence="3"/>
<dbReference type="GO" id="GO:0008270">
    <property type="term" value="F:zinc ion binding"/>
    <property type="evidence" value="ECO:0007669"/>
    <property type="project" value="UniProtKB-KW"/>
</dbReference>
<comment type="catalytic activity">
    <reaction evidence="1">
        <text>S-ubiquitinyl-[E2 ubiquitin-conjugating enzyme]-L-cysteine + [acceptor protein]-L-lysine = [E2 ubiquitin-conjugating enzyme]-L-cysteine + N(6)-ubiquitinyl-[acceptor protein]-L-lysine.</text>
        <dbReference type="EC" id="2.3.2.27"/>
    </reaction>
</comment>
<dbReference type="PROSITE" id="PS50089">
    <property type="entry name" value="ZF_RING_2"/>
    <property type="match status" value="1"/>
</dbReference>
<sequence>MDYLGEFIALGIDSIIFGICMKQYFYCKNSISAVKGAEFHEVGDNLKELVENSPENKIDYVAIRGAVKPLGEPLRSINNKDISGVIQKLSVKEHVVVRTTSGYWSDQEHTMQEIYNTVPFILQKGRDQVEVVDAMAADILDLETISDFFEPSAPTFVDYLWGFFTGHRQRGLQSTEEMLREGSIITGIGELSQSSSKPDSLVLQPPMNGTPYYLTTMSISSLLRKLDDRRKIYRWLCFMFGAIGLFIGGMVLRRYLKDKEEQRLANELKKSLEESRKERRQRVRDKDLRDDQICVVCRTNPREIILLPCGHVCLCEDCSIDITTDCPLCRSSITHKNAAYIA</sequence>
<protein>
    <recommendedName>
        <fullName evidence="3">RING-type E3 ubiquitin transferase</fullName>
        <ecNumber evidence="3">2.3.2.27</ecNumber>
    </recommendedName>
</protein>
<dbReference type="GO" id="GO:0061630">
    <property type="term" value="F:ubiquitin protein ligase activity"/>
    <property type="evidence" value="ECO:0007669"/>
    <property type="project" value="UniProtKB-EC"/>
</dbReference>